<feature type="region of interest" description="Disordered" evidence="1">
    <location>
        <begin position="1"/>
        <end position="29"/>
    </location>
</feature>
<dbReference type="SUPFAM" id="SSF47473">
    <property type="entry name" value="EF-hand"/>
    <property type="match status" value="2"/>
</dbReference>
<protein>
    <recommendedName>
        <fullName evidence="2">EF-hand domain-containing protein</fullName>
    </recommendedName>
</protein>
<evidence type="ECO:0000256" key="1">
    <source>
        <dbReference type="SAM" id="MobiDB-lite"/>
    </source>
</evidence>
<evidence type="ECO:0000313" key="3">
    <source>
        <dbReference type="EMBL" id="KAJ0393508.1"/>
    </source>
</evidence>
<feature type="compositionally biased region" description="Acidic residues" evidence="1">
    <location>
        <begin position="986"/>
        <end position="999"/>
    </location>
</feature>
<feature type="compositionally biased region" description="Low complexity" evidence="1">
    <location>
        <begin position="200"/>
        <end position="213"/>
    </location>
</feature>
<keyword evidence="4" id="KW-1185">Reference proteome</keyword>
<comment type="caution">
    <text evidence="3">The sequence shown here is derived from an EMBL/GenBank/DDBJ whole genome shotgun (WGS) entry which is preliminary data.</text>
</comment>
<feature type="region of interest" description="Disordered" evidence="1">
    <location>
        <begin position="973"/>
        <end position="1000"/>
    </location>
</feature>
<feature type="region of interest" description="Disordered" evidence="1">
    <location>
        <begin position="176"/>
        <end position="225"/>
    </location>
</feature>
<dbReference type="InterPro" id="IPR011992">
    <property type="entry name" value="EF-hand-dom_pair"/>
</dbReference>
<proteinExistence type="predicted"/>
<feature type="compositionally biased region" description="Basic and acidic residues" evidence="1">
    <location>
        <begin position="1062"/>
        <end position="1077"/>
    </location>
</feature>
<sequence length="1343" mass="151173">MRLATSPQRPKSILKKERELAGSSLPSASTRARESPTAWFRRVLRAKQLSVVDLCDLFCFGDASKHRVVPLRHACEVLFDLEPSPETNDPLTPAMEELLYRFSFPSERDESEIVVDIKEALRSLDLWQHGASASSRGPLTARDELEASPAKTTMLQVKTDRLQRVVSHLQLENERLKDEVGADERVESRAPSPLAVSIKPAPTASGTASSSPPRGVRRESSSVVTPHERDLVQLAERLQYGGVKRLEELLERVDAQRSGFMSLKELRWLLAHDLGVDMAETRLMELCLGLNFNAQGQLDHKELTRLLQDVLLYEPQPRDRSGAASVPSVDRAVMPALRKIREYLRGLHTTRERTHALLSTLCDKYDLEGNAEISVVELARVLRHDLPAHHSGRLAFPLARDETLATLQRLVPSGSQFLHYPTVLRAIVDGQQPESERDADSADADSERENEDDEEQHKATTRGFDAAFWRALRRALCGDDRRGASDVHQQLCKILLKLDPQRSFEISARHFRRVFDQHWSERDMELALRLLAPPASSSSSSTSTSAGGVRYDVLMKLVFGAPELRDRRLLGLVSSKLDAAGWRPLLSALLTKHGSAFRLSLAQFYELSRSARDTERDGRARSPRRRRCRSAGKRLSPVELLFVFAWLDDRHGFSVELSRLWDLVGAAASSASSSIASSCSTSSRLPADAPAPLAREFESLRRRLRVLCDPPCELETTLQRQLATRFDDGVVRLSELSAFLVAQLATLRGAPPATRTAVDRFLRAVAATSRSSVAGDGDGDRDSGWLSIASLMDALMDWKALAATLRLPERLVDVKRTLELFDWHQSGDLDMQDWPKAWRQLAAPSAKKTPAAPLRDWELRVLLRRFASVSSPSSRTQPQRRAETPARLDYARLLVFLMDVAQRDSRERAQHVVLSLLRRRLQQQLVGERRRRHLTTQDTERAFAVLDCDGKGYFTRSDLLAFVRRELEGDAWAPHRQHGSERALTDDEEEDNDDDDASEDRELLRRELAMQGEAWAHLDAVFAELMGVDPGRSPRQRGSLSPDVVTLLRFQQLVPRLLGTSGDRDGDAELSRGHRNADPPSHQRAHVTTLRALEDAVRDIARRCVDATGHVSPAQAFKLLSAIDDDRDSRRPRSQSPSRRSEPPQRRLQQRRASCDSPMRSESPVVAASELDPLTPKRLKHTLRLRHALEVSTYLLGQFFLHLGASTPHFLELAVFARWLAPLSTELQTHGVRRVVHAMLVKAKAGGGQLDLERFLSLLERRIEWLDRRRGDDFESRNTGARATTAVAPPALVLTALHQLNVPLRQSEWQQLLRHFGMEDQRLIDARRVVRLLYELDAESKKL</sequence>
<dbReference type="PROSITE" id="PS50222">
    <property type="entry name" value="EF_HAND_2"/>
    <property type="match status" value="1"/>
</dbReference>
<dbReference type="InterPro" id="IPR002048">
    <property type="entry name" value="EF_hand_dom"/>
</dbReference>
<evidence type="ECO:0000313" key="4">
    <source>
        <dbReference type="Proteomes" id="UP001209570"/>
    </source>
</evidence>
<accession>A0AAD5L9D3</accession>
<dbReference type="EMBL" id="JAKCXM010000487">
    <property type="protein sequence ID" value="KAJ0393508.1"/>
    <property type="molecule type" value="Genomic_DNA"/>
</dbReference>
<dbReference type="SMART" id="SM00054">
    <property type="entry name" value="EFh"/>
    <property type="match status" value="3"/>
</dbReference>
<feature type="compositionally biased region" description="Basic and acidic residues" evidence="1">
    <location>
        <begin position="216"/>
        <end position="225"/>
    </location>
</feature>
<dbReference type="Proteomes" id="UP001209570">
    <property type="component" value="Unassembled WGS sequence"/>
</dbReference>
<feature type="region of interest" description="Disordered" evidence="1">
    <location>
        <begin position="1121"/>
        <end position="1169"/>
    </location>
</feature>
<gene>
    <name evidence="3" type="ORF">P43SY_003712</name>
</gene>
<evidence type="ECO:0000259" key="2">
    <source>
        <dbReference type="PROSITE" id="PS50222"/>
    </source>
</evidence>
<dbReference type="Gene3D" id="1.10.238.10">
    <property type="entry name" value="EF-hand"/>
    <property type="match status" value="2"/>
</dbReference>
<feature type="compositionally biased region" description="Acidic residues" evidence="1">
    <location>
        <begin position="441"/>
        <end position="454"/>
    </location>
</feature>
<feature type="region of interest" description="Disordered" evidence="1">
    <location>
        <begin position="1058"/>
        <end position="1086"/>
    </location>
</feature>
<feature type="compositionally biased region" description="Basic and acidic residues" evidence="1">
    <location>
        <begin position="176"/>
        <end position="188"/>
    </location>
</feature>
<reference evidence="3" key="1">
    <citation type="submission" date="2021-12" db="EMBL/GenBank/DDBJ databases">
        <title>Prjna785345.</title>
        <authorList>
            <person name="Rujirawat T."/>
            <person name="Krajaejun T."/>
        </authorList>
    </citation>
    <scope>NUCLEOTIDE SEQUENCE</scope>
    <source>
        <strain evidence="3">Pi057C3</strain>
    </source>
</reference>
<feature type="region of interest" description="Disordered" evidence="1">
    <location>
        <begin position="429"/>
        <end position="459"/>
    </location>
</feature>
<organism evidence="3 4">
    <name type="scientific">Pythium insidiosum</name>
    <name type="common">Pythiosis disease agent</name>
    <dbReference type="NCBI Taxonomy" id="114742"/>
    <lineage>
        <taxon>Eukaryota</taxon>
        <taxon>Sar</taxon>
        <taxon>Stramenopiles</taxon>
        <taxon>Oomycota</taxon>
        <taxon>Peronosporomycetes</taxon>
        <taxon>Pythiales</taxon>
        <taxon>Pythiaceae</taxon>
        <taxon>Pythium</taxon>
    </lineage>
</organism>
<feature type="domain" description="EF-hand" evidence="2">
    <location>
        <begin position="934"/>
        <end position="969"/>
    </location>
</feature>
<dbReference type="GO" id="GO:0005509">
    <property type="term" value="F:calcium ion binding"/>
    <property type="evidence" value="ECO:0007669"/>
    <property type="project" value="InterPro"/>
</dbReference>
<name>A0AAD5L9D3_PYTIN</name>